<proteinExistence type="predicted"/>
<dbReference type="STRING" id="6573.A0A210PH25"/>
<dbReference type="PANTHER" id="PTHR37686:SF1">
    <property type="entry name" value="LD36006P"/>
    <property type="match status" value="1"/>
</dbReference>
<reference evidence="3 4" key="1">
    <citation type="journal article" date="2017" name="Nat. Ecol. Evol.">
        <title>Scallop genome provides insights into evolution of bilaterian karyotype and development.</title>
        <authorList>
            <person name="Wang S."/>
            <person name="Zhang J."/>
            <person name="Jiao W."/>
            <person name="Li J."/>
            <person name="Xun X."/>
            <person name="Sun Y."/>
            <person name="Guo X."/>
            <person name="Huan P."/>
            <person name="Dong B."/>
            <person name="Zhang L."/>
            <person name="Hu X."/>
            <person name="Sun X."/>
            <person name="Wang J."/>
            <person name="Zhao C."/>
            <person name="Wang Y."/>
            <person name="Wang D."/>
            <person name="Huang X."/>
            <person name="Wang R."/>
            <person name="Lv J."/>
            <person name="Li Y."/>
            <person name="Zhang Z."/>
            <person name="Liu B."/>
            <person name="Lu W."/>
            <person name="Hui Y."/>
            <person name="Liang J."/>
            <person name="Zhou Z."/>
            <person name="Hou R."/>
            <person name="Li X."/>
            <person name="Liu Y."/>
            <person name="Li H."/>
            <person name="Ning X."/>
            <person name="Lin Y."/>
            <person name="Zhao L."/>
            <person name="Xing Q."/>
            <person name="Dou J."/>
            <person name="Li Y."/>
            <person name="Mao J."/>
            <person name="Guo H."/>
            <person name="Dou H."/>
            <person name="Li T."/>
            <person name="Mu C."/>
            <person name="Jiang W."/>
            <person name="Fu Q."/>
            <person name="Fu X."/>
            <person name="Miao Y."/>
            <person name="Liu J."/>
            <person name="Yu Q."/>
            <person name="Li R."/>
            <person name="Liao H."/>
            <person name="Li X."/>
            <person name="Kong Y."/>
            <person name="Jiang Z."/>
            <person name="Chourrout D."/>
            <person name="Li R."/>
            <person name="Bao Z."/>
        </authorList>
    </citation>
    <scope>NUCLEOTIDE SEQUENCE [LARGE SCALE GENOMIC DNA]</scope>
    <source>
        <strain evidence="3 4">PY_sf001</strain>
    </source>
</reference>
<protein>
    <submittedName>
        <fullName evidence="3">Uncharacterized protein</fullName>
    </submittedName>
</protein>
<organism evidence="3 4">
    <name type="scientific">Mizuhopecten yessoensis</name>
    <name type="common">Japanese scallop</name>
    <name type="synonym">Patinopecten yessoensis</name>
    <dbReference type="NCBI Taxonomy" id="6573"/>
    <lineage>
        <taxon>Eukaryota</taxon>
        <taxon>Metazoa</taxon>
        <taxon>Spiralia</taxon>
        <taxon>Lophotrochozoa</taxon>
        <taxon>Mollusca</taxon>
        <taxon>Bivalvia</taxon>
        <taxon>Autobranchia</taxon>
        <taxon>Pteriomorphia</taxon>
        <taxon>Pectinida</taxon>
        <taxon>Pectinoidea</taxon>
        <taxon>Pectinidae</taxon>
        <taxon>Mizuhopecten</taxon>
    </lineage>
</organism>
<evidence type="ECO:0000256" key="1">
    <source>
        <dbReference type="SAM" id="MobiDB-lite"/>
    </source>
</evidence>
<dbReference type="Proteomes" id="UP000242188">
    <property type="component" value="Unassembled WGS sequence"/>
</dbReference>
<name>A0A210PH25_MIZYE</name>
<keyword evidence="2" id="KW-1133">Transmembrane helix</keyword>
<keyword evidence="4" id="KW-1185">Reference proteome</keyword>
<dbReference type="PANTHER" id="PTHR37686">
    <property type="entry name" value="LD36006P"/>
    <property type="match status" value="1"/>
</dbReference>
<accession>A0A210PH25</accession>
<dbReference type="Pfam" id="PF25228">
    <property type="entry name" value="Lips"/>
    <property type="match status" value="1"/>
</dbReference>
<feature type="transmembrane region" description="Helical" evidence="2">
    <location>
        <begin position="560"/>
        <end position="580"/>
    </location>
</feature>
<sequence>MTEALEDSTLKEMDPEKETLFFQFDASTVPDDMAEVMKSIKELAENMLFHWKTFPIILPPSITEVVGEATVPQDGEKETLHKGKINFNDLFKAPTFDELDQVAMNSSGSLKKLTDKQLQDVWNHGQFEVDSINFPGQVHKWRLTRLLQKGSLTAQDSLLNDLALVLRLLIITARNRFVSHFFSVSDSFRGLGIGFTKLLDILIGVPSTTSGDLDGKIQDEHMRYLVAELDIKPHCKKDFQTFCTYVKEKCEQLQADSSKGTPIRPPPIPYSYQTPSGLDIDLRLFNKDLINNCLPILSSILDRGSRGWHVQYRQKLIRELQGKGLTNEEISKRVNASIMDEYLDRVFSAICSNTELDNLQQGIGKLLVEQAKTVIAMKKAVNNVQVKMVKHKEKLISHLKSGYRVKSRIEPWMNEQIRAFETEFVEQNLWSAHEEAISICEDEGLKQAVYFLKRDLNFLKQREAVLIKELGKVRYPKRRFTFATRIWLPQNYIVLKKIGNQQERIPTVVMNTQSPPNSSLALGEGDRVVSYTVEKSHQRVTSSRYPFWRWWNYLHRTWTWTWNAIFVLGVVIPWCSSISLRALFSIKPFIPDTTLSQNDGKLYRNSYATTQTLCSRLSRLWVNVWESRKKFEDAPDQGFLGKSLTRHINRFWNYVMKGACGTVILVLFFPVCCVVTSTASLTAAVTAPLWMPAVTLFVHISFFLVFDFDCPDESNRLFLIFEALLGRIVLQGLIQPIAALLTGGILCPLAALAVSIFGLLRRTGRGAWDTVMYFTVVKSRGRVPAKDSFVARRIAGPGLASNYYFQIQMEQALAALDSRMEQDELEAWKSHVTKVIELPKEKYSLFVEQCFKPFSADVVQEGVYKRLCAETSQYLTDLTMKVKNREKNLNTGLHPDIQRRIKLPERELKLSILNAAKMLDKFYTERVFPKLLIPEVDFWEGKGLEFRDWRGLASKKFIEVFSKTFLIPLEDTDNHFELEVNHINMERYMKMLATGDFHDDLDLVTEIHTPSGEVTVKAPQLDLHFFDPSQVILQTTRYHTPRSRSKPWKPVLKELQFDKLQIPLPIPHPVVIAVLIYNRDHDQNPIVYEDVYCQRILRATKEVPFVAMGESVSSDMCDIELSTPENTIDSEQTFCHLAQQERTFSEENMTYPFNHSPVPERRVQVVVHSMLDRSEGRGRARGKGRGAEQEKDDGQARVVYAEKEKDNSCVVNFSDFDNGDDDPAMV</sequence>
<feature type="transmembrane region" description="Helical" evidence="2">
    <location>
        <begin position="740"/>
        <end position="760"/>
    </location>
</feature>
<feature type="transmembrane region" description="Helical" evidence="2">
    <location>
        <begin position="654"/>
        <end position="681"/>
    </location>
</feature>
<keyword evidence="2" id="KW-0472">Membrane</keyword>
<comment type="caution">
    <text evidence="3">The sequence shown here is derived from an EMBL/GenBank/DDBJ whole genome shotgun (WGS) entry which is preliminary data.</text>
</comment>
<evidence type="ECO:0000313" key="4">
    <source>
        <dbReference type="Proteomes" id="UP000242188"/>
    </source>
</evidence>
<feature type="region of interest" description="Disordered" evidence="1">
    <location>
        <begin position="1173"/>
        <end position="1197"/>
    </location>
</feature>
<keyword evidence="2" id="KW-0812">Transmembrane</keyword>
<evidence type="ECO:0000256" key="2">
    <source>
        <dbReference type="SAM" id="Phobius"/>
    </source>
</evidence>
<feature type="transmembrane region" description="Helical" evidence="2">
    <location>
        <begin position="687"/>
        <end position="705"/>
    </location>
</feature>
<dbReference type="AlphaFoldDB" id="A0A210PH25"/>
<gene>
    <name evidence="3" type="ORF">KP79_PYT05180</name>
</gene>
<feature type="compositionally biased region" description="Basic and acidic residues" evidence="1">
    <location>
        <begin position="1185"/>
        <end position="1197"/>
    </location>
</feature>
<dbReference type="EMBL" id="NEDP02076708">
    <property type="protein sequence ID" value="OWF35781.1"/>
    <property type="molecule type" value="Genomic_DNA"/>
</dbReference>
<dbReference type="InterPro" id="IPR057435">
    <property type="entry name" value="Lips"/>
</dbReference>
<dbReference type="OrthoDB" id="10003277at2759"/>
<evidence type="ECO:0000313" key="3">
    <source>
        <dbReference type="EMBL" id="OWF35781.1"/>
    </source>
</evidence>